<accession>A0AA41QW64</accession>
<evidence type="ECO:0000259" key="2">
    <source>
        <dbReference type="Pfam" id="PF01965"/>
    </source>
</evidence>
<dbReference type="InterPro" id="IPR006286">
    <property type="entry name" value="C56_PfpI-like"/>
</dbReference>
<organism evidence="3 4">
    <name type="scientific">Cryobacterium zhongshanensis</name>
    <dbReference type="NCBI Taxonomy" id="2928153"/>
    <lineage>
        <taxon>Bacteria</taxon>
        <taxon>Bacillati</taxon>
        <taxon>Actinomycetota</taxon>
        <taxon>Actinomycetes</taxon>
        <taxon>Micrococcales</taxon>
        <taxon>Microbacteriaceae</taxon>
        <taxon>Cryobacterium</taxon>
    </lineage>
</organism>
<feature type="domain" description="DJ-1/PfpI" evidence="2">
    <location>
        <begin position="3"/>
        <end position="178"/>
    </location>
</feature>
<dbReference type="Proteomes" id="UP001165341">
    <property type="component" value="Unassembled WGS sequence"/>
</dbReference>
<dbReference type="NCBIfam" id="TIGR01382">
    <property type="entry name" value="PfpI"/>
    <property type="match status" value="1"/>
</dbReference>
<dbReference type="Gene3D" id="3.40.50.880">
    <property type="match status" value="1"/>
</dbReference>
<dbReference type="InterPro" id="IPR029062">
    <property type="entry name" value="Class_I_gatase-like"/>
</dbReference>
<keyword evidence="4" id="KW-1185">Reference proteome</keyword>
<dbReference type="SUPFAM" id="SSF52317">
    <property type="entry name" value="Class I glutamine amidotransferase-like"/>
    <property type="match status" value="1"/>
</dbReference>
<dbReference type="RefSeq" id="WP_243012687.1">
    <property type="nucleotide sequence ID" value="NZ_JALGAR010000004.1"/>
</dbReference>
<sequence length="196" mass="21387">MTKILILTGDAAETLEVFYPYQRLLEEGFEVHIGAPEKRKLQFVVHDFVDGFDTYTEKLGHTWEADVAFKDVDPADYAAIVVPGGRAPEYIRNDEDAKRIVRHFFERNAPVAALCHGPMLLAAAGVLHGRTSSAYPALQIDVELGGGVFENGAGVVDGNLVSGRAWPDHPSWMREFMKLLAASGVTPTEPALASAH</sequence>
<comment type="caution">
    <text evidence="3">The sequence shown here is derived from an EMBL/GenBank/DDBJ whole genome shotgun (WGS) entry which is preliminary data.</text>
</comment>
<dbReference type="EMBL" id="JALGAR010000004">
    <property type="protein sequence ID" value="MCI4659065.1"/>
    <property type="molecule type" value="Genomic_DNA"/>
</dbReference>
<dbReference type="AlphaFoldDB" id="A0AA41QW64"/>
<dbReference type="CDD" id="cd03169">
    <property type="entry name" value="GATase1_PfpI_1"/>
    <property type="match status" value="1"/>
</dbReference>
<dbReference type="InterPro" id="IPR002818">
    <property type="entry name" value="DJ-1/PfpI"/>
</dbReference>
<protein>
    <submittedName>
        <fullName evidence="3">DJ-1/PfpI family protein</fullName>
    </submittedName>
</protein>
<dbReference type="PANTHER" id="PTHR42733:SF2">
    <property type="entry name" value="DJ-1_THIJ_PFPI FAMILY PROTEIN"/>
    <property type="match status" value="1"/>
</dbReference>
<comment type="similarity">
    <text evidence="1">Belongs to the peptidase C56 family.</text>
</comment>
<dbReference type="Pfam" id="PF01965">
    <property type="entry name" value="DJ-1_PfpI"/>
    <property type="match status" value="1"/>
</dbReference>
<evidence type="ECO:0000313" key="4">
    <source>
        <dbReference type="Proteomes" id="UP001165341"/>
    </source>
</evidence>
<evidence type="ECO:0000313" key="3">
    <source>
        <dbReference type="EMBL" id="MCI4659065.1"/>
    </source>
</evidence>
<reference evidence="3" key="1">
    <citation type="submission" date="2022-03" db="EMBL/GenBank/DDBJ databases">
        <title>Cryobacterium sp. nov. strain ZS14-85, isolated from Antarctic soil.</title>
        <authorList>
            <person name="Li J."/>
            <person name="Niu G."/>
        </authorList>
    </citation>
    <scope>NUCLEOTIDE SEQUENCE</scope>
    <source>
        <strain evidence="3">ZS14-85</strain>
    </source>
</reference>
<dbReference type="PROSITE" id="PS51276">
    <property type="entry name" value="PEPTIDASE_C56_PFPI"/>
    <property type="match status" value="1"/>
</dbReference>
<proteinExistence type="inferred from homology"/>
<gene>
    <name evidence="3" type="ORF">MQH31_14745</name>
</gene>
<name>A0AA41QW64_9MICO</name>
<evidence type="ECO:0000256" key="1">
    <source>
        <dbReference type="ARBA" id="ARBA00008542"/>
    </source>
</evidence>
<dbReference type="PANTHER" id="PTHR42733">
    <property type="entry name" value="DJ-1 PROTEIN"/>
    <property type="match status" value="1"/>
</dbReference>